<name>A0A822XFH5_NELNU</name>
<comment type="caution">
    <text evidence="1">The sequence shown here is derived from an EMBL/GenBank/DDBJ whole genome shotgun (WGS) entry which is preliminary data.</text>
</comment>
<gene>
    <name evidence="1" type="ORF">HUJ06_020420</name>
</gene>
<keyword evidence="2" id="KW-1185">Reference proteome</keyword>
<protein>
    <submittedName>
        <fullName evidence="1">Uncharacterized protein</fullName>
    </submittedName>
</protein>
<accession>A0A822XFH5</accession>
<evidence type="ECO:0000313" key="1">
    <source>
        <dbReference type="EMBL" id="DAD18957.1"/>
    </source>
</evidence>
<evidence type="ECO:0000313" key="2">
    <source>
        <dbReference type="Proteomes" id="UP000607653"/>
    </source>
</evidence>
<organism evidence="1 2">
    <name type="scientific">Nelumbo nucifera</name>
    <name type="common">Sacred lotus</name>
    <dbReference type="NCBI Taxonomy" id="4432"/>
    <lineage>
        <taxon>Eukaryota</taxon>
        <taxon>Viridiplantae</taxon>
        <taxon>Streptophyta</taxon>
        <taxon>Embryophyta</taxon>
        <taxon>Tracheophyta</taxon>
        <taxon>Spermatophyta</taxon>
        <taxon>Magnoliopsida</taxon>
        <taxon>Proteales</taxon>
        <taxon>Nelumbonaceae</taxon>
        <taxon>Nelumbo</taxon>
    </lineage>
</organism>
<dbReference type="EMBL" id="DUZY01000001">
    <property type="protein sequence ID" value="DAD18957.1"/>
    <property type="molecule type" value="Genomic_DNA"/>
</dbReference>
<dbReference type="Proteomes" id="UP000607653">
    <property type="component" value="Unassembled WGS sequence"/>
</dbReference>
<sequence>MELLESICNKMLRTTFGVSAEVVMNTITFCSISPIPSYQGK</sequence>
<proteinExistence type="predicted"/>
<reference evidence="1 2" key="1">
    <citation type="journal article" date="2020" name="Mol. Biol. Evol.">
        <title>Distinct Expression and Methylation Patterns for Genes with Different Fates following a Single Whole-Genome Duplication in Flowering Plants.</title>
        <authorList>
            <person name="Shi T."/>
            <person name="Rahmani R.S."/>
            <person name="Gugger P.F."/>
            <person name="Wang M."/>
            <person name="Li H."/>
            <person name="Zhang Y."/>
            <person name="Li Z."/>
            <person name="Wang Q."/>
            <person name="Van de Peer Y."/>
            <person name="Marchal K."/>
            <person name="Chen J."/>
        </authorList>
    </citation>
    <scope>NUCLEOTIDE SEQUENCE [LARGE SCALE GENOMIC DNA]</scope>
    <source>
        <tissue evidence="1">Leaf</tissue>
    </source>
</reference>
<dbReference type="AlphaFoldDB" id="A0A822XFH5"/>